<feature type="transmembrane region" description="Helical" evidence="1">
    <location>
        <begin position="21"/>
        <end position="42"/>
    </location>
</feature>
<dbReference type="EMBL" id="BAAAYL010000001">
    <property type="protein sequence ID" value="GAA3372730.1"/>
    <property type="molecule type" value="Genomic_DNA"/>
</dbReference>
<keyword evidence="3" id="KW-1185">Reference proteome</keyword>
<name>A0ABP6SBB2_9ACTN</name>
<proteinExistence type="predicted"/>
<evidence type="ECO:0000256" key="1">
    <source>
        <dbReference type="SAM" id="Phobius"/>
    </source>
</evidence>
<reference evidence="3" key="1">
    <citation type="journal article" date="2019" name="Int. J. Syst. Evol. Microbiol.">
        <title>The Global Catalogue of Microorganisms (GCM) 10K type strain sequencing project: providing services to taxonomists for standard genome sequencing and annotation.</title>
        <authorList>
            <consortium name="The Broad Institute Genomics Platform"/>
            <consortium name="The Broad Institute Genome Sequencing Center for Infectious Disease"/>
            <person name="Wu L."/>
            <person name="Ma J."/>
        </authorList>
    </citation>
    <scope>NUCLEOTIDE SEQUENCE [LARGE SCALE GENOMIC DNA]</scope>
    <source>
        <strain evidence="3">JCM 9651</strain>
    </source>
</reference>
<protein>
    <submittedName>
        <fullName evidence="2">Uncharacterized protein</fullName>
    </submittedName>
</protein>
<organism evidence="2 3">
    <name type="scientific">Streptomyces sannanensis</name>
    <dbReference type="NCBI Taxonomy" id="285536"/>
    <lineage>
        <taxon>Bacteria</taxon>
        <taxon>Bacillati</taxon>
        <taxon>Actinomycetota</taxon>
        <taxon>Actinomycetes</taxon>
        <taxon>Kitasatosporales</taxon>
        <taxon>Streptomycetaceae</taxon>
        <taxon>Streptomyces</taxon>
    </lineage>
</organism>
<keyword evidence="1" id="KW-0472">Membrane</keyword>
<dbReference type="Proteomes" id="UP001499990">
    <property type="component" value="Unassembled WGS sequence"/>
</dbReference>
<dbReference type="RefSeq" id="WP_345037412.1">
    <property type="nucleotide sequence ID" value="NZ_BAAAYL010000001.1"/>
</dbReference>
<gene>
    <name evidence="2" type="ORF">GCM10020367_29070</name>
</gene>
<comment type="caution">
    <text evidence="2">The sequence shown here is derived from an EMBL/GenBank/DDBJ whole genome shotgun (WGS) entry which is preliminary data.</text>
</comment>
<feature type="transmembrane region" description="Helical" evidence="1">
    <location>
        <begin position="48"/>
        <end position="71"/>
    </location>
</feature>
<keyword evidence="1" id="KW-0812">Transmembrane</keyword>
<evidence type="ECO:0000313" key="2">
    <source>
        <dbReference type="EMBL" id="GAA3372730.1"/>
    </source>
</evidence>
<keyword evidence="1" id="KW-1133">Transmembrane helix</keyword>
<sequence length="448" mass="47735">MGRNFITGYTESIRRHVRAHASRALLSSVSSVAVLAGFLSAAGTVWPLWLYLLLCAVGTAGFLTAFGAVGIRVRYGLLAATRPPSAVVPQALALRAGGPASRPSVRSIASAAVDDPVYLGGLRVLLSSSSPVLVVPSGPRDVQVPGELSVPIRANRKGYSHVRMDYPALGLPLPPASLTRELPGGAPDGDHSFAVRDLTYTAQLAAAVAEQGRPLPLLLPEHCADVRQLAEHDLIVVGGPDVNFWHAVLYEAVAARFLRPASSVPLALGMRSDRKGTANYNSVLIRAVLADIKRVFPNAEDDAYDIDDRLYPAHGMILACRNPYAAALGMSHWCVFVAGLTSVGTAGSVRALAHMLELMRSDSEADFFSTVPTASAGVHADVAAVLCRVVEVECPALRLNGGLVPRQRHPVPGEGRDPYYSDSGLPTRIQYLDFSRAEPAWRDLLPRP</sequence>
<evidence type="ECO:0000313" key="3">
    <source>
        <dbReference type="Proteomes" id="UP001499990"/>
    </source>
</evidence>
<accession>A0ABP6SBB2</accession>